<protein>
    <submittedName>
        <fullName evidence="2">Uncharacterized protein</fullName>
    </submittedName>
</protein>
<reference evidence="2" key="2">
    <citation type="journal article" date="2015" name="Fish Shellfish Immunol.">
        <title>Early steps in the European eel (Anguilla anguilla)-Vibrio vulnificus interaction in the gills: Role of the RtxA13 toxin.</title>
        <authorList>
            <person name="Callol A."/>
            <person name="Pajuelo D."/>
            <person name="Ebbesson L."/>
            <person name="Teles M."/>
            <person name="MacKenzie S."/>
            <person name="Amaro C."/>
        </authorList>
    </citation>
    <scope>NUCLEOTIDE SEQUENCE</scope>
</reference>
<proteinExistence type="predicted"/>
<reference evidence="2" key="1">
    <citation type="submission" date="2014-11" db="EMBL/GenBank/DDBJ databases">
        <authorList>
            <person name="Amaro Gonzalez C."/>
        </authorList>
    </citation>
    <scope>NUCLEOTIDE SEQUENCE</scope>
</reference>
<evidence type="ECO:0000256" key="1">
    <source>
        <dbReference type="SAM" id="MobiDB-lite"/>
    </source>
</evidence>
<name>A0A0E9TFY0_ANGAN</name>
<organism evidence="2">
    <name type="scientific">Anguilla anguilla</name>
    <name type="common">European freshwater eel</name>
    <name type="synonym">Muraena anguilla</name>
    <dbReference type="NCBI Taxonomy" id="7936"/>
    <lineage>
        <taxon>Eukaryota</taxon>
        <taxon>Metazoa</taxon>
        <taxon>Chordata</taxon>
        <taxon>Craniata</taxon>
        <taxon>Vertebrata</taxon>
        <taxon>Euteleostomi</taxon>
        <taxon>Actinopterygii</taxon>
        <taxon>Neopterygii</taxon>
        <taxon>Teleostei</taxon>
        <taxon>Anguilliformes</taxon>
        <taxon>Anguillidae</taxon>
        <taxon>Anguilla</taxon>
    </lineage>
</organism>
<dbReference type="EMBL" id="GBXM01056939">
    <property type="protein sequence ID" value="JAH51638.1"/>
    <property type="molecule type" value="Transcribed_RNA"/>
</dbReference>
<feature type="region of interest" description="Disordered" evidence="1">
    <location>
        <begin position="1"/>
        <end position="24"/>
    </location>
</feature>
<sequence length="24" mass="2769">MLHFNPTAPTQSSLENQQSSKYLF</sequence>
<dbReference type="AlphaFoldDB" id="A0A0E9TFY0"/>
<evidence type="ECO:0000313" key="2">
    <source>
        <dbReference type="EMBL" id="JAH51638.1"/>
    </source>
</evidence>
<accession>A0A0E9TFY0</accession>
<feature type="compositionally biased region" description="Polar residues" evidence="1">
    <location>
        <begin position="7"/>
        <end position="24"/>
    </location>
</feature>